<evidence type="ECO:0000313" key="2">
    <source>
        <dbReference type="Proteomes" id="UP000256708"/>
    </source>
</evidence>
<name>A0A3D8LHZ2_9BACT</name>
<evidence type="ECO:0000313" key="1">
    <source>
        <dbReference type="EMBL" id="RDV16936.1"/>
    </source>
</evidence>
<dbReference type="Proteomes" id="UP000256708">
    <property type="component" value="Unassembled WGS sequence"/>
</dbReference>
<sequence>MHQHKNLPIYRKGEEIYHLTSCIVELVPEEDIMLQHIREFMLQDAALLTVKVAGAAGADLYSIRMENAVLIRKAARDLLTNCTALKLYGFQDTTYLPLLRHAIEEYRLLFLEWVAGFDPWNYVWDDWGLFNPPGASEQEDGDL</sequence>
<gene>
    <name evidence="1" type="ORF">DXT99_01950</name>
</gene>
<dbReference type="AlphaFoldDB" id="A0A3D8LHZ2"/>
<dbReference type="OrthoDB" id="893100at2"/>
<keyword evidence="2" id="KW-1185">Reference proteome</keyword>
<proteinExistence type="predicted"/>
<reference evidence="2" key="1">
    <citation type="submission" date="2018-08" db="EMBL/GenBank/DDBJ databases">
        <authorList>
            <person name="Liu Z.-W."/>
            <person name="Du Z.-J."/>
        </authorList>
    </citation>
    <scope>NUCLEOTIDE SEQUENCE [LARGE SCALE GENOMIC DNA]</scope>
    <source>
        <strain evidence="2">H4X</strain>
    </source>
</reference>
<comment type="caution">
    <text evidence="1">The sequence shown here is derived from an EMBL/GenBank/DDBJ whole genome shotgun (WGS) entry which is preliminary data.</text>
</comment>
<accession>A0A3D8LHZ2</accession>
<dbReference type="EMBL" id="QRGR01000002">
    <property type="protein sequence ID" value="RDV16936.1"/>
    <property type="molecule type" value="Genomic_DNA"/>
</dbReference>
<organism evidence="1 2">
    <name type="scientific">Pontibacter diazotrophicus</name>
    <dbReference type="NCBI Taxonomy" id="1400979"/>
    <lineage>
        <taxon>Bacteria</taxon>
        <taxon>Pseudomonadati</taxon>
        <taxon>Bacteroidota</taxon>
        <taxon>Cytophagia</taxon>
        <taxon>Cytophagales</taxon>
        <taxon>Hymenobacteraceae</taxon>
        <taxon>Pontibacter</taxon>
    </lineage>
</organism>
<dbReference type="RefSeq" id="WP_115563876.1">
    <property type="nucleotide sequence ID" value="NZ_QRGR01000002.1"/>
</dbReference>
<protein>
    <submittedName>
        <fullName evidence="1">Uncharacterized protein</fullName>
    </submittedName>
</protein>